<proteinExistence type="predicted"/>
<feature type="domain" description="DNA/RNA non-specific endonuclease/pyrophosphatase/phosphodiesterase" evidence="4">
    <location>
        <begin position="404"/>
        <end position="686"/>
    </location>
</feature>
<evidence type="ECO:0000256" key="2">
    <source>
        <dbReference type="PIRSR" id="PIRSR640255-2"/>
    </source>
</evidence>
<feature type="binding site" evidence="2">
    <location>
        <position position="504"/>
    </location>
    <ligand>
        <name>Mg(2+)</name>
        <dbReference type="ChEBI" id="CHEBI:18420"/>
        <note>catalytic</note>
    </ligand>
</feature>
<dbReference type="InterPro" id="IPR044925">
    <property type="entry name" value="His-Me_finger_sf"/>
</dbReference>
<keyword evidence="6" id="KW-1185">Reference proteome</keyword>
<protein>
    <submittedName>
        <fullName evidence="5">DNA/RNA non-specific endonuclease</fullName>
    </submittedName>
</protein>
<reference evidence="5 6" key="1">
    <citation type="submission" date="2012-05" db="EMBL/GenBank/DDBJ databases">
        <title>Finished chromosome of genome of Oscillatoria sp. PCC 7112.</title>
        <authorList>
            <consortium name="US DOE Joint Genome Institute"/>
            <person name="Gugger M."/>
            <person name="Coursin T."/>
            <person name="Rippka R."/>
            <person name="Tandeau De Marsac N."/>
            <person name="Huntemann M."/>
            <person name="Wei C.-L."/>
            <person name="Han J."/>
            <person name="Detter J.C."/>
            <person name="Han C."/>
            <person name="Tapia R."/>
            <person name="Davenport K."/>
            <person name="Daligault H."/>
            <person name="Erkkila T."/>
            <person name="Gu W."/>
            <person name="Munk A.C.C."/>
            <person name="Teshima H."/>
            <person name="Xu Y."/>
            <person name="Chain P."/>
            <person name="Chen A."/>
            <person name="Krypides N."/>
            <person name="Mavromatis K."/>
            <person name="Markowitz V."/>
            <person name="Szeto E."/>
            <person name="Ivanova N."/>
            <person name="Mikhailova N."/>
            <person name="Ovchinnikova G."/>
            <person name="Pagani I."/>
            <person name="Pati A."/>
            <person name="Goodwin L."/>
            <person name="Peters L."/>
            <person name="Pitluck S."/>
            <person name="Woyke T."/>
            <person name="Kerfeld C."/>
        </authorList>
    </citation>
    <scope>NUCLEOTIDE SEQUENCE [LARGE SCALE GENOMIC DNA]</scope>
    <source>
        <strain evidence="5 6">PCC 7112</strain>
    </source>
</reference>
<evidence type="ECO:0000256" key="1">
    <source>
        <dbReference type="PIRSR" id="PIRSR640255-1"/>
    </source>
</evidence>
<dbReference type="PANTHER" id="PTHR13966">
    <property type="entry name" value="ENDONUCLEASE RELATED"/>
    <property type="match status" value="1"/>
</dbReference>
<dbReference type="GO" id="GO:0016787">
    <property type="term" value="F:hydrolase activity"/>
    <property type="evidence" value="ECO:0007669"/>
    <property type="project" value="InterPro"/>
</dbReference>
<sequence length="699" mass="77318">MAPFAILQRSCGEQLHNLAGFTPDDGAGASHRATGAWYAGTANLNESRLPSENGDPIYRRLGDLSANNITDATKTWYTPDHTNANFTGGNGDTNAPWEGIGTGWFHSVLGGGSQLRPYDFGGKKGKTELGNFEDYLNNNRAAVYEDNTYTDITKSFGTRMRGDYAVPTLFNGNFDAIAGRISAQNIPGWSLFNGSSDDTSQSNLVDWYTIGEQEQNTAGNGLIGSGYLDAISYDVARPNFALRMGAGGAKQITHNYFVMPEWGDLRFNLHAPYQNPGKLKVVLETQPEIGSDGRPIIGSGTHVLKEIDLAADPGNSLETYASDIDKVGFGRGGFETFHVDSVKLDKFRGQAAKLRFEVEGNTRVYLDDVFFKSNHLKFGNPSEARYNSAPPNFTNPNTTNLLIEKPQYVVSYDRSNLNPAWVSWQVNKSWLGNSTRPETIFAGDPQLPEGWPKIDTSYYKNAQNLSWGFDQGHGIPSGDRTNHEKDNLATFLGTNLIPQSVDNNRFFGNPNDPAQASAWYNVEQLTRNLAKQGKEIYVVAGSYGTDGNSQKRSNAHPDEIDRGYTNSEAFRENGINIPAWTWKTLLIMDRPGQGIADVSQNTKVYTFLTPNKAEPFANWTLTGQPVPHPFNQIQDRLGLTAPLPDIQNAVEWRNPSTWQITINQLENLIDGKGGRKIDFLSNLPENIQTYLKERLDPII</sequence>
<keyword evidence="5" id="KW-0255">Endonuclease</keyword>
<dbReference type="eggNOG" id="COG1864">
    <property type="taxonomic scope" value="Bacteria"/>
</dbReference>
<dbReference type="EMBL" id="CP003614">
    <property type="protein sequence ID" value="AFZ09827.1"/>
    <property type="molecule type" value="Genomic_DNA"/>
</dbReference>
<organism evidence="5 6">
    <name type="scientific">Phormidium nigroviride PCC 7112</name>
    <dbReference type="NCBI Taxonomy" id="179408"/>
    <lineage>
        <taxon>Bacteria</taxon>
        <taxon>Bacillati</taxon>
        <taxon>Cyanobacteriota</taxon>
        <taxon>Cyanophyceae</taxon>
        <taxon>Oscillatoriophycideae</taxon>
        <taxon>Oscillatoriales</taxon>
        <taxon>Oscillatoriaceae</taxon>
        <taxon>Phormidium</taxon>
    </lineage>
</organism>
<dbReference type="InterPro" id="IPR044929">
    <property type="entry name" value="DNA/RNA_non-sp_Endonuclease_sf"/>
</dbReference>
<evidence type="ECO:0000259" key="4">
    <source>
        <dbReference type="SMART" id="SM00892"/>
    </source>
</evidence>
<dbReference type="PANTHER" id="PTHR13966:SF5">
    <property type="entry name" value="ENDONUCLEASE G, MITOCHONDRIAL"/>
    <property type="match status" value="1"/>
</dbReference>
<keyword evidence="2" id="KW-0479">Metal-binding</keyword>
<feature type="domain" description="ENPP1-3/EXOG-like endonuclease/phosphodiesterase" evidence="3">
    <location>
        <begin position="405"/>
        <end position="636"/>
    </location>
</feature>
<dbReference type="GO" id="GO:0004519">
    <property type="term" value="F:endonuclease activity"/>
    <property type="evidence" value="ECO:0007669"/>
    <property type="project" value="UniProtKB-KW"/>
</dbReference>
<keyword evidence="5" id="KW-0378">Hydrolase</keyword>
<dbReference type="RefSeq" id="WP_015179032.1">
    <property type="nucleotide sequence ID" value="NC_019729.1"/>
</dbReference>
<dbReference type="SMART" id="SM00477">
    <property type="entry name" value="NUC"/>
    <property type="match status" value="1"/>
</dbReference>
<dbReference type="HOGENOM" id="CLU_394241_0_0_3"/>
<dbReference type="InterPro" id="IPR020821">
    <property type="entry name" value="ENPP1-3/EXOG-like_nuc-like"/>
</dbReference>
<name>K9VQP9_9CYAN</name>
<dbReference type="GO" id="GO:0003676">
    <property type="term" value="F:nucleic acid binding"/>
    <property type="evidence" value="ECO:0007669"/>
    <property type="project" value="InterPro"/>
</dbReference>
<feature type="active site" description="Proton acceptor" evidence="1">
    <location>
        <position position="473"/>
    </location>
</feature>
<accession>K9VQP9</accession>
<evidence type="ECO:0000313" key="5">
    <source>
        <dbReference type="EMBL" id="AFZ09827.1"/>
    </source>
</evidence>
<dbReference type="KEGG" id="oni:Osc7112_5605"/>
<dbReference type="Pfam" id="PF01223">
    <property type="entry name" value="Endonuclease_NS"/>
    <property type="match status" value="1"/>
</dbReference>
<evidence type="ECO:0000313" key="6">
    <source>
        <dbReference type="Proteomes" id="UP000010478"/>
    </source>
</evidence>
<dbReference type="SMART" id="SM00892">
    <property type="entry name" value="Endonuclease_NS"/>
    <property type="match status" value="1"/>
</dbReference>
<dbReference type="AlphaFoldDB" id="K9VQP9"/>
<keyword evidence="5" id="KW-0540">Nuclease</keyword>
<dbReference type="InterPro" id="IPR001604">
    <property type="entry name" value="Endo_G_ENPP1-like_dom"/>
</dbReference>
<gene>
    <name evidence="5" type="ORF">Osc7112_5605</name>
</gene>
<dbReference type="SUPFAM" id="SSF54060">
    <property type="entry name" value="His-Me finger endonucleases"/>
    <property type="match status" value="1"/>
</dbReference>
<dbReference type="STRING" id="179408.Osc7112_5605"/>
<dbReference type="InterPro" id="IPR040255">
    <property type="entry name" value="Non-specific_endonuclease"/>
</dbReference>
<dbReference type="GO" id="GO:0046872">
    <property type="term" value="F:metal ion binding"/>
    <property type="evidence" value="ECO:0007669"/>
    <property type="project" value="UniProtKB-KW"/>
</dbReference>
<evidence type="ECO:0000259" key="3">
    <source>
        <dbReference type="SMART" id="SM00477"/>
    </source>
</evidence>
<dbReference type="Proteomes" id="UP000010478">
    <property type="component" value="Chromosome"/>
</dbReference>
<dbReference type="Gene3D" id="3.40.570.10">
    <property type="entry name" value="Extracellular Endonuclease, subunit A"/>
    <property type="match status" value="1"/>
</dbReference>